<dbReference type="GO" id="GO:0033202">
    <property type="term" value="C:DNA helicase complex"/>
    <property type="evidence" value="ECO:0007669"/>
    <property type="project" value="TreeGrafter"/>
</dbReference>
<keyword evidence="10" id="KW-0413">Isomerase</keyword>
<dbReference type="GO" id="GO:0003677">
    <property type="term" value="F:DNA binding"/>
    <property type="evidence" value="ECO:0007669"/>
    <property type="project" value="InterPro"/>
</dbReference>
<dbReference type="Pfam" id="PF00580">
    <property type="entry name" value="UvrD-helicase"/>
    <property type="match status" value="1"/>
</dbReference>
<evidence type="ECO:0000256" key="10">
    <source>
        <dbReference type="ARBA" id="ARBA00023235"/>
    </source>
</evidence>
<dbReference type="GO" id="GO:0043138">
    <property type="term" value="F:3'-5' DNA helicase activity"/>
    <property type="evidence" value="ECO:0007669"/>
    <property type="project" value="UniProtKB-EC"/>
</dbReference>
<proteinExistence type="inferred from homology"/>
<evidence type="ECO:0000256" key="1">
    <source>
        <dbReference type="ARBA" id="ARBA00009922"/>
    </source>
</evidence>
<dbReference type="RefSeq" id="WP_091968450.1">
    <property type="nucleotide sequence ID" value="NZ_FOGZ01000006.1"/>
</dbReference>
<evidence type="ECO:0000256" key="12">
    <source>
        <dbReference type="ARBA" id="ARBA00034808"/>
    </source>
</evidence>
<accession>A0A1H9RDA9</accession>
<organism evidence="18 19">
    <name type="scientific">Propionibacterium cyclohexanicum</name>
    <dbReference type="NCBI Taxonomy" id="64702"/>
    <lineage>
        <taxon>Bacteria</taxon>
        <taxon>Bacillati</taxon>
        <taxon>Actinomycetota</taxon>
        <taxon>Actinomycetes</taxon>
        <taxon>Propionibacteriales</taxon>
        <taxon>Propionibacteriaceae</taxon>
        <taxon>Propionibacterium</taxon>
    </lineage>
</organism>
<dbReference type="GO" id="GO:0000725">
    <property type="term" value="P:recombinational repair"/>
    <property type="evidence" value="ECO:0007669"/>
    <property type="project" value="TreeGrafter"/>
</dbReference>
<feature type="domain" description="UvrD-like helicase C-terminal" evidence="17">
    <location>
        <begin position="352"/>
        <end position="698"/>
    </location>
</feature>
<evidence type="ECO:0000256" key="3">
    <source>
        <dbReference type="ARBA" id="ARBA00022741"/>
    </source>
</evidence>
<gene>
    <name evidence="18" type="ORF">SAMN05443377_10699</name>
</gene>
<dbReference type="OrthoDB" id="9806690at2"/>
<dbReference type="CDD" id="cd17932">
    <property type="entry name" value="DEXQc_UvrD"/>
    <property type="match status" value="1"/>
</dbReference>
<dbReference type="PROSITE" id="PS51217">
    <property type="entry name" value="UVRD_HELICASE_CTER"/>
    <property type="match status" value="1"/>
</dbReference>
<evidence type="ECO:0000256" key="5">
    <source>
        <dbReference type="ARBA" id="ARBA00022801"/>
    </source>
</evidence>
<dbReference type="Gene3D" id="1.10.486.10">
    <property type="entry name" value="PCRA, domain 4"/>
    <property type="match status" value="1"/>
</dbReference>
<evidence type="ECO:0000259" key="16">
    <source>
        <dbReference type="PROSITE" id="PS51198"/>
    </source>
</evidence>
<dbReference type="InterPro" id="IPR027417">
    <property type="entry name" value="P-loop_NTPase"/>
</dbReference>
<comment type="catalytic activity">
    <reaction evidence="13">
        <text>ATP + H2O = ADP + phosphate + H(+)</text>
        <dbReference type="Rhea" id="RHEA:13065"/>
        <dbReference type="ChEBI" id="CHEBI:15377"/>
        <dbReference type="ChEBI" id="CHEBI:15378"/>
        <dbReference type="ChEBI" id="CHEBI:30616"/>
        <dbReference type="ChEBI" id="CHEBI:43474"/>
        <dbReference type="ChEBI" id="CHEBI:456216"/>
        <dbReference type="EC" id="5.6.2.4"/>
    </reaction>
</comment>
<evidence type="ECO:0000256" key="15">
    <source>
        <dbReference type="SAM" id="MobiDB-lite"/>
    </source>
</evidence>
<dbReference type="Proteomes" id="UP000198815">
    <property type="component" value="Unassembled WGS sequence"/>
</dbReference>
<feature type="domain" description="UvrD-like helicase ATP-binding" evidence="16">
    <location>
        <begin position="17"/>
        <end position="351"/>
    </location>
</feature>
<dbReference type="InterPro" id="IPR038726">
    <property type="entry name" value="PDDEXK_AddAB-type"/>
</dbReference>
<keyword evidence="19" id="KW-1185">Reference proteome</keyword>
<protein>
    <recommendedName>
        <fullName evidence="12">DNA 3'-5' helicase</fullName>
        <ecNumber evidence="12">5.6.2.4</ecNumber>
    </recommendedName>
</protein>
<feature type="region of interest" description="Disordered" evidence="15">
    <location>
        <begin position="814"/>
        <end position="836"/>
    </location>
</feature>
<dbReference type="SUPFAM" id="SSF52540">
    <property type="entry name" value="P-loop containing nucleoside triphosphate hydrolases"/>
    <property type="match status" value="1"/>
</dbReference>
<evidence type="ECO:0000256" key="6">
    <source>
        <dbReference type="ARBA" id="ARBA00022806"/>
    </source>
</evidence>
<dbReference type="GO" id="GO:0004527">
    <property type="term" value="F:exonuclease activity"/>
    <property type="evidence" value="ECO:0007669"/>
    <property type="project" value="UniProtKB-KW"/>
</dbReference>
<evidence type="ECO:0000259" key="17">
    <source>
        <dbReference type="PROSITE" id="PS51217"/>
    </source>
</evidence>
<keyword evidence="5 14" id="KW-0378">Hydrolase</keyword>
<dbReference type="PROSITE" id="PS51198">
    <property type="entry name" value="UVRD_HELICASE_ATP_BIND"/>
    <property type="match status" value="1"/>
</dbReference>
<dbReference type="EMBL" id="FOGZ01000006">
    <property type="protein sequence ID" value="SER69999.1"/>
    <property type="molecule type" value="Genomic_DNA"/>
</dbReference>
<dbReference type="Gene3D" id="3.40.50.300">
    <property type="entry name" value="P-loop containing nucleotide triphosphate hydrolases"/>
    <property type="match status" value="3"/>
</dbReference>
<dbReference type="AlphaFoldDB" id="A0A1H9RDA9"/>
<dbReference type="PANTHER" id="PTHR11070:SF55">
    <property type="entry name" value="DNA 3'-5' HELICASE"/>
    <property type="match status" value="1"/>
</dbReference>
<keyword evidence="6 14" id="KW-0347">Helicase</keyword>
<keyword evidence="2" id="KW-0540">Nuclease</keyword>
<comment type="catalytic activity">
    <reaction evidence="11">
        <text>Couples ATP hydrolysis with the unwinding of duplex DNA by translocating in the 3'-5' direction.</text>
        <dbReference type="EC" id="5.6.2.4"/>
    </reaction>
</comment>
<evidence type="ECO:0000313" key="18">
    <source>
        <dbReference type="EMBL" id="SER69999.1"/>
    </source>
</evidence>
<dbReference type="GO" id="GO:0005829">
    <property type="term" value="C:cytosol"/>
    <property type="evidence" value="ECO:0007669"/>
    <property type="project" value="TreeGrafter"/>
</dbReference>
<comment type="similarity">
    <text evidence="1">Belongs to the helicase family. UvrD subfamily.</text>
</comment>
<feature type="binding site" evidence="14">
    <location>
        <begin position="38"/>
        <end position="45"/>
    </location>
    <ligand>
        <name>ATP</name>
        <dbReference type="ChEBI" id="CHEBI:30616"/>
    </ligand>
</feature>
<dbReference type="Pfam" id="PF13361">
    <property type="entry name" value="UvrD_C"/>
    <property type="match status" value="2"/>
</dbReference>
<evidence type="ECO:0000256" key="9">
    <source>
        <dbReference type="ARBA" id="ARBA00023204"/>
    </source>
</evidence>
<dbReference type="GO" id="GO:0005524">
    <property type="term" value="F:ATP binding"/>
    <property type="evidence" value="ECO:0007669"/>
    <property type="project" value="UniProtKB-UniRule"/>
</dbReference>
<evidence type="ECO:0000256" key="13">
    <source>
        <dbReference type="ARBA" id="ARBA00048988"/>
    </source>
</evidence>
<keyword evidence="7" id="KW-0269">Exonuclease</keyword>
<evidence type="ECO:0000313" key="19">
    <source>
        <dbReference type="Proteomes" id="UP000198815"/>
    </source>
</evidence>
<keyword evidence="4" id="KW-0227">DNA damage</keyword>
<dbReference type="InterPro" id="IPR000212">
    <property type="entry name" value="DNA_helicase_UvrD/REP"/>
</dbReference>
<evidence type="ECO:0000256" key="4">
    <source>
        <dbReference type="ARBA" id="ARBA00022763"/>
    </source>
</evidence>
<dbReference type="EC" id="5.6.2.4" evidence="12"/>
<name>A0A1H9RDA9_9ACTN</name>
<sequence length="1127" mass="121795">MSTPITTPGQLCELLDIPFSEEQLAAITAPMAPAVIVAGAGTGKTTVMAARVVWLVATGQVAPGQVLGLTFTRKAAGELSQRVDRALAELPGPATGNDDDDEGQLVMTYDAFAGRLVADHAPRIGIDPPERMLNDASRFRLAAQVVAQANGQWQSLSDLSVPGLINRVLGLDSALAQHLVEPEQVEHFTAGFLDQLDAAPRYRGKPYKRVAEAGETARMRRELLELVRAYRVEKRRIGAAEFADQMAWAAQIAGQLPEVCELMRSQYRVVLLDEYQDTSAAQTLMLAGLFSGPDAQHGRGHPVTAVGDPYQGIYGWRGAAASTMADFARTFADRDGQPARTYSLTLNRRSGQEILEAANAVAAHLVDDPAMPRTSSGRGPLRAAIGAPASRIEVAGFDTDEQELDWMADDIAARGAEGRWAEIAVLARRNATLPGLYQRLVDREVPVEIIGLGGLLRLEPIREIICVLRLLADDTDNAALVQLLSSRRWCVTPEDLSCLGRAARALASQQQRQGTHVDEVDILAHDAAGAGAGAGADVGVGMGVEPGRERLTDMGERISRPPVCLMDVLDNRAPGAAARIPGISPEGARRVRLFADQLRALRQLTGRPLRELVGAVVASLAIDAELEADAQLRAQDRRTQLSRFLDVVGAFTDLDGTARLDGFLAYLGAESELDDDMEQALASSADSVKLLTVHRAKGLEWSTVYLPGLVEGTFPATARGENWLTGAQLLPAPLRGDADSVPQLREVDNNGIAEFAERLRDASRFAEDRLAYVAITRAKSLLVVTSHVWRAGLSKPVQASEYYRQIAQRACVPGGLRHEPGPPAETNPLGQSPSALPWPEPVDTEHQELLDQAASVLSEEIHGTSDRAGHAAQAATLAELTADEAELVREWRAEATRLADMELSDRSAHNLVIPPSLSASALLDSRRDPRAFLQTLVRPMPRRTSVGAGVGTRFHEWLERRFQEQARPLAADLLEDDSLSGAVESGARDAEAEVRLNRLMDRFEHGPYAERVPIAVEVPFVLVLGAQQVRGRIDAVYRLDGDEGYDYQVVDWKTFEGASDPWQLALYRQAWADVTATAPERIDAVFCHVMSGTIERPAELAGIDELLALTTGLAALVGDGGRARGRD</sequence>
<dbReference type="InterPro" id="IPR013986">
    <property type="entry name" value="DExx_box_DNA_helicase_dom_sf"/>
</dbReference>
<keyword evidence="3 14" id="KW-0547">Nucleotide-binding</keyword>
<dbReference type="PANTHER" id="PTHR11070">
    <property type="entry name" value="UVRD / RECB / PCRA DNA HELICASE FAMILY MEMBER"/>
    <property type="match status" value="1"/>
</dbReference>
<keyword evidence="8 14" id="KW-0067">ATP-binding</keyword>
<dbReference type="InterPro" id="IPR014016">
    <property type="entry name" value="UvrD-like_ATP-bd"/>
</dbReference>
<keyword evidence="9" id="KW-0234">DNA repair</keyword>
<dbReference type="InterPro" id="IPR014017">
    <property type="entry name" value="DNA_helicase_UvrD-like_C"/>
</dbReference>
<dbReference type="STRING" id="64702.SAMN05443377_10699"/>
<evidence type="ECO:0000256" key="7">
    <source>
        <dbReference type="ARBA" id="ARBA00022839"/>
    </source>
</evidence>
<evidence type="ECO:0000256" key="2">
    <source>
        <dbReference type="ARBA" id="ARBA00022722"/>
    </source>
</evidence>
<reference evidence="18 19" key="1">
    <citation type="submission" date="2016-10" db="EMBL/GenBank/DDBJ databases">
        <authorList>
            <person name="de Groot N.N."/>
        </authorList>
    </citation>
    <scope>NUCLEOTIDE SEQUENCE [LARGE SCALE GENOMIC DNA]</scope>
    <source>
        <strain evidence="18 19">DSM 16859</strain>
    </source>
</reference>
<evidence type="ECO:0000256" key="14">
    <source>
        <dbReference type="PROSITE-ProRule" id="PRU00560"/>
    </source>
</evidence>
<dbReference type="Gene3D" id="1.10.10.160">
    <property type="match status" value="1"/>
</dbReference>
<evidence type="ECO:0000256" key="11">
    <source>
        <dbReference type="ARBA" id="ARBA00034617"/>
    </source>
</evidence>
<dbReference type="Pfam" id="PF12705">
    <property type="entry name" value="PDDEXK_1"/>
    <property type="match status" value="1"/>
</dbReference>
<evidence type="ECO:0000256" key="8">
    <source>
        <dbReference type="ARBA" id="ARBA00022840"/>
    </source>
</evidence>